<dbReference type="EMBL" id="JBHRSE010000057">
    <property type="protein sequence ID" value="MFC3023884.1"/>
    <property type="molecule type" value="Genomic_DNA"/>
</dbReference>
<dbReference type="PANTHER" id="PTHR43415">
    <property type="entry name" value="SPERMIDINE N(1)-ACETYLTRANSFERASE"/>
    <property type="match status" value="1"/>
</dbReference>
<organism evidence="2 3">
    <name type="scientific">Vibrio zhugei</name>
    <dbReference type="NCBI Taxonomy" id="2479546"/>
    <lineage>
        <taxon>Bacteria</taxon>
        <taxon>Pseudomonadati</taxon>
        <taxon>Pseudomonadota</taxon>
        <taxon>Gammaproteobacteria</taxon>
        <taxon>Vibrionales</taxon>
        <taxon>Vibrionaceae</taxon>
        <taxon>Vibrio</taxon>
    </lineage>
</organism>
<name>A0ABV7CBW9_9VIBR</name>
<evidence type="ECO:0000259" key="1">
    <source>
        <dbReference type="PROSITE" id="PS51186"/>
    </source>
</evidence>
<comment type="caution">
    <text evidence="2">The sequence shown here is derived from an EMBL/GenBank/DDBJ whole genome shotgun (WGS) entry which is preliminary data.</text>
</comment>
<accession>A0ABV7CBW9</accession>
<reference evidence="3" key="1">
    <citation type="journal article" date="2019" name="Int. J. Syst. Evol. Microbiol.">
        <title>The Global Catalogue of Microorganisms (GCM) 10K type strain sequencing project: providing services to taxonomists for standard genome sequencing and annotation.</title>
        <authorList>
            <consortium name="The Broad Institute Genomics Platform"/>
            <consortium name="The Broad Institute Genome Sequencing Center for Infectious Disease"/>
            <person name="Wu L."/>
            <person name="Ma J."/>
        </authorList>
    </citation>
    <scope>NUCLEOTIDE SEQUENCE [LARGE SCALE GENOMIC DNA]</scope>
    <source>
        <strain evidence="3">KCTC 62784</strain>
    </source>
</reference>
<dbReference type="SUPFAM" id="SSF55729">
    <property type="entry name" value="Acyl-CoA N-acyltransferases (Nat)"/>
    <property type="match status" value="1"/>
</dbReference>
<dbReference type="RefSeq" id="WP_123014521.1">
    <property type="nucleotide sequence ID" value="NZ_AP024912.1"/>
</dbReference>
<gene>
    <name evidence="2" type="ORF">ACFODT_08605</name>
</gene>
<dbReference type="EC" id="2.3.-.-" evidence="2"/>
<keyword evidence="2" id="KW-0808">Transferase</keyword>
<dbReference type="PROSITE" id="PS51186">
    <property type="entry name" value="GNAT"/>
    <property type="match status" value="1"/>
</dbReference>
<sequence length="166" mass="20107">MLRRFTAQDADHLITTIDSKQQCYLWSGPTYQYPLDHHQIEMHCAKREVYPYIFDYEGQAIGYVELYKVSPWHYRICRVLVFTPYRSQGWSKLMLQAAIDVAYHHHHAYKLSLAVFERNHIALHCYRDLGFRVSSVDRQSRTFEGEIWPLVRMKRSWWKRRLKKEP</sequence>
<dbReference type="InterPro" id="IPR000182">
    <property type="entry name" value="GNAT_dom"/>
</dbReference>
<dbReference type="GO" id="GO:0016746">
    <property type="term" value="F:acyltransferase activity"/>
    <property type="evidence" value="ECO:0007669"/>
    <property type="project" value="UniProtKB-KW"/>
</dbReference>
<dbReference type="Pfam" id="PF00583">
    <property type="entry name" value="Acetyltransf_1"/>
    <property type="match status" value="1"/>
</dbReference>
<dbReference type="Gene3D" id="3.40.630.30">
    <property type="match status" value="1"/>
</dbReference>
<feature type="domain" description="N-acetyltransferase" evidence="1">
    <location>
        <begin position="1"/>
        <end position="158"/>
    </location>
</feature>
<evidence type="ECO:0000313" key="3">
    <source>
        <dbReference type="Proteomes" id="UP001595384"/>
    </source>
</evidence>
<keyword evidence="3" id="KW-1185">Reference proteome</keyword>
<dbReference type="PANTHER" id="PTHR43415:SF3">
    <property type="entry name" value="GNAT-FAMILY ACETYLTRANSFERASE"/>
    <property type="match status" value="1"/>
</dbReference>
<protein>
    <submittedName>
        <fullName evidence="2">GNAT family N-acetyltransferase</fullName>
        <ecNumber evidence="2">2.3.-.-</ecNumber>
    </submittedName>
</protein>
<evidence type="ECO:0000313" key="2">
    <source>
        <dbReference type="EMBL" id="MFC3023884.1"/>
    </source>
</evidence>
<dbReference type="InterPro" id="IPR016181">
    <property type="entry name" value="Acyl_CoA_acyltransferase"/>
</dbReference>
<keyword evidence="2" id="KW-0012">Acyltransferase</keyword>
<dbReference type="Proteomes" id="UP001595384">
    <property type="component" value="Unassembled WGS sequence"/>
</dbReference>
<proteinExistence type="predicted"/>